<evidence type="ECO:0000259" key="3">
    <source>
        <dbReference type="Pfam" id="PF12849"/>
    </source>
</evidence>
<dbReference type="FunFam" id="3.40.190.10:FF:000055">
    <property type="entry name" value="Phosphate ABC transporter, phosphate-binding protein"/>
    <property type="match status" value="1"/>
</dbReference>
<dbReference type="InterPro" id="IPR024370">
    <property type="entry name" value="PBP_domain"/>
</dbReference>
<evidence type="ECO:0000313" key="6">
    <source>
        <dbReference type="EMBL" id="SDW33690.1"/>
    </source>
</evidence>
<organism evidence="4 7">
    <name type="scientific">Methanohalophilus halophilus</name>
    <dbReference type="NCBI Taxonomy" id="2177"/>
    <lineage>
        <taxon>Archaea</taxon>
        <taxon>Methanobacteriati</taxon>
        <taxon>Methanobacteriota</taxon>
        <taxon>Stenosarchaea group</taxon>
        <taxon>Methanomicrobia</taxon>
        <taxon>Methanosarcinales</taxon>
        <taxon>Methanosarcinaceae</taxon>
        <taxon>Methanohalophilus</taxon>
    </lineage>
</organism>
<dbReference type="GO" id="GO:0042301">
    <property type="term" value="F:phosphate ion binding"/>
    <property type="evidence" value="ECO:0007669"/>
    <property type="project" value="InterPro"/>
</dbReference>
<evidence type="ECO:0000313" key="9">
    <source>
        <dbReference type="Proteomes" id="UP000267921"/>
    </source>
</evidence>
<dbReference type="EMBL" id="CP017921">
    <property type="protein sequence ID" value="APH39630.1"/>
    <property type="molecule type" value="Genomic_DNA"/>
</dbReference>
<evidence type="ECO:0000313" key="8">
    <source>
        <dbReference type="Proteomes" id="UP000198669"/>
    </source>
</evidence>
<dbReference type="GeneID" id="30583933"/>
<dbReference type="InterPro" id="IPR050811">
    <property type="entry name" value="Phosphate_ABC_transporter"/>
</dbReference>
<keyword evidence="1" id="KW-0813">Transport</keyword>
<dbReference type="AlphaFoldDB" id="A0A1L3Q439"/>
<dbReference type="RefSeq" id="WP_072562052.1">
    <property type="nucleotide sequence ID" value="NZ_CP017921.1"/>
</dbReference>
<dbReference type="Pfam" id="PF12849">
    <property type="entry name" value="PBP_like_2"/>
    <property type="match status" value="1"/>
</dbReference>
<evidence type="ECO:0000313" key="4">
    <source>
        <dbReference type="EMBL" id="APH39630.1"/>
    </source>
</evidence>
<dbReference type="STRING" id="2177.BHR79_09145"/>
<name>A0A1L3Q439_9EURY</name>
<dbReference type="SUPFAM" id="SSF53850">
    <property type="entry name" value="Periplasmic binding protein-like II"/>
    <property type="match status" value="1"/>
</dbReference>
<proteinExistence type="predicted"/>
<evidence type="ECO:0000256" key="2">
    <source>
        <dbReference type="ARBA" id="ARBA00022729"/>
    </source>
</evidence>
<dbReference type="PROSITE" id="PS51257">
    <property type="entry name" value="PROKAR_LIPOPROTEIN"/>
    <property type="match status" value="1"/>
</dbReference>
<dbReference type="Proteomes" id="UP000186879">
    <property type="component" value="Chromosome"/>
</dbReference>
<sequence>MIKSHRTLIIILILLLALFAAGCLGESDNTQEEKANETITEDIKIENINVEGSTTVFPLAQAAAEIYMENHPEKSINVISGGSTTGIKALIDDKVDIAMASRKMKDSEREAAEANGIDPVEHVIAWDGLTVVVNPANPVDQLTYDQIKGIYDGSISNWADVGGEDKEIIIQNRDPSSGTYGYFKEELLGEEEFRPDLVSRGSNGAIVQAVTQEDAAIGYIGFAYLDDSVKAVDIDAGYGMVEPTSENILAGDYPLARPLHFYTDGQPTGLAADFIEYILSEEGTIIINDVGYFPT</sequence>
<dbReference type="Proteomes" id="UP000198669">
    <property type="component" value="Unassembled WGS sequence"/>
</dbReference>
<keyword evidence="2" id="KW-0732">Signal</keyword>
<dbReference type="PANTHER" id="PTHR30570:SF1">
    <property type="entry name" value="PHOSPHATE-BINDING PROTEIN PSTS"/>
    <property type="match status" value="1"/>
</dbReference>
<evidence type="ECO:0000256" key="1">
    <source>
        <dbReference type="ARBA" id="ARBA00022448"/>
    </source>
</evidence>
<evidence type="ECO:0000313" key="7">
    <source>
        <dbReference type="Proteomes" id="UP000186879"/>
    </source>
</evidence>
<reference evidence="5 9" key="3">
    <citation type="submission" date="2018-10" db="EMBL/GenBank/DDBJ databases">
        <title>Cultivation of a novel Methanohalophilus strain from Kebrit Deep of the Red Sea and a genomic comparison of members of the genus Methanohalophilus.</title>
        <authorList>
            <person name="Guan Y."/>
            <person name="Ngugi D.K."/>
            <person name="Stingl U."/>
        </authorList>
    </citation>
    <scope>NUCLEOTIDE SEQUENCE [LARGE SCALE GENOMIC DNA]</scope>
    <source>
        <strain evidence="5 9">DSM 3094</strain>
    </source>
</reference>
<dbReference type="PANTHER" id="PTHR30570">
    <property type="entry name" value="PERIPLASMIC PHOSPHATE BINDING COMPONENT OF PHOSPHATE ABC TRANSPORTER"/>
    <property type="match status" value="1"/>
</dbReference>
<dbReference type="NCBIfam" id="TIGR02136">
    <property type="entry name" value="ptsS_2"/>
    <property type="match status" value="1"/>
</dbReference>
<dbReference type="Gene3D" id="3.40.190.10">
    <property type="entry name" value="Periplasmic binding protein-like II"/>
    <property type="match status" value="2"/>
</dbReference>
<gene>
    <name evidence="4" type="ORF">BHR79_09145</name>
    <name evidence="5" type="ORF">EFE40_06120</name>
    <name evidence="6" type="ORF">SAMN04515625_0742</name>
</gene>
<accession>A0A1L3Q439</accession>
<reference evidence="4 7" key="1">
    <citation type="submission" date="2016-10" db="EMBL/GenBank/DDBJ databases">
        <title>Methanohalophilus halophilus.</title>
        <authorList>
            <person name="L'haridon S."/>
        </authorList>
    </citation>
    <scope>NUCLEOTIDE SEQUENCE [LARGE SCALE GENOMIC DNA]</scope>
    <source>
        <strain evidence="4 7">Z-7982</strain>
    </source>
</reference>
<dbReference type="EMBL" id="RJJG01000004">
    <property type="protein sequence ID" value="RNI09034.1"/>
    <property type="molecule type" value="Genomic_DNA"/>
</dbReference>
<keyword evidence="7" id="KW-1185">Reference proteome</keyword>
<feature type="domain" description="PBP" evidence="3">
    <location>
        <begin position="45"/>
        <end position="282"/>
    </location>
</feature>
<reference evidence="6 8" key="2">
    <citation type="submission" date="2016-10" db="EMBL/GenBank/DDBJ databases">
        <authorList>
            <person name="de Groot N.N."/>
        </authorList>
    </citation>
    <scope>NUCLEOTIDE SEQUENCE [LARGE SCALE GENOMIC DNA]</scope>
    <source>
        <strain evidence="6 8">Z-7982</strain>
    </source>
</reference>
<dbReference type="InterPro" id="IPR011862">
    <property type="entry name" value="Phos-bd"/>
</dbReference>
<dbReference type="OrthoDB" id="53390at2157"/>
<dbReference type="CDD" id="cd13566">
    <property type="entry name" value="PBP2_phosphate"/>
    <property type="match status" value="1"/>
</dbReference>
<evidence type="ECO:0000313" key="5">
    <source>
        <dbReference type="EMBL" id="RNI09034.1"/>
    </source>
</evidence>
<protein>
    <submittedName>
        <fullName evidence="4 6">Phosphate ABC transporter substrate-binding protein</fullName>
    </submittedName>
    <submittedName>
        <fullName evidence="5">PstS family phosphate ABC transporter substrate-binding protein</fullName>
    </submittedName>
</protein>
<dbReference type="KEGG" id="mhaz:BHR79_09145"/>
<dbReference type="EMBL" id="FNMU01000002">
    <property type="protein sequence ID" value="SDW33690.1"/>
    <property type="molecule type" value="Genomic_DNA"/>
</dbReference>
<dbReference type="Proteomes" id="UP000267921">
    <property type="component" value="Unassembled WGS sequence"/>
</dbReference>